<reference evidence="2 3" key="1">
    <citation type="submission" date="2020-03" db="EMBL/GenBank/DDBJ databases">
        <title>Genomic Encyclopedia of Archaeal and Bacterial Type Strains, Phase II (KMG-II): from individual species to whole genera.</title>
        <authorList>
            <person name="Goeker M."/>
        </authorList>
    </citation>
    <scope>NUCLEOTIDE SEQUENCE [LARGE SCALE GENOMIC DNA]</scope>
    <source>
        <strain evidence="2 3">DSM 4749</strain>
    </source>
</reference>
<organism evidence="2 3">
    <name type="scientific">Saccharococcus thermophilus</name>
    <dbReference type="NCBI Taxonomy" id="29396"/>
    <lineage>
        <taxon>Bacteria</taxon>
        <taxon>Bacillati</taxon>
        <taxon>Bacillota</taxon>
        <taxon>Bacilli</taxon>
        <taxon>Bacillales</taxon>
        <taxon>Anoxybacillaceae</taxon>
        <taxon>Saccharococcus</taxon>
    </lineage>
</organism>
<evidence type="ECO:0000313" key="3">
    <source>
        <dbReference type="Proteomes" id="UP000532769"/>
    </source>
</evidence>
<sequence>MKEKAVQDMENITAKLKYPREKWHIVEGDITQPNLALSAEQTEELAQSVTHVFHLAAIKGILSIPAIRKRLGTEKEALDYFECMAVYDATEAQTVLQKAGISCPDFRDVIPVMVRYYREHKHDKTKQIPIR</sequence>
<gene>
    <name evidence="2" type="ORF">BDD39_001086</name>
</gene>
<dbReference type="EMBL" id="JAASRS010000001">
    <property type="protein sequence ID" value="NIK14576.1"/>
    <property type="molecule type" value="Genomic_DNA"/>
</dbReference>
<dbReference type="AlphaFoldDB" id="A0A846MAL3"/>
<keyword evidence="3" id="KW-1185">Reference proteome</keyword>
<dbReference type="InterPro" id="IPR013120">
    <property type="entry name" value="FAR_NAD-bd"/>
</dbReference>
<dbReference type="Pfam" id="PF07993">
    <property type="entry name" value="NAD_binding_4"/>
    <property type="match status" value="1"/>
</dbReference>
<dbReference type="Gene3D" id="3.40.50.720">
    <property type="entry name" value="NAD(P)-binding Rossmann-like Domain"/>
    <property type="match status" value="1"/>
</dbReference>
<evidence type="ECO:0000259" key="1">
    <source>
        <dbReference type="Pfam" id="PF07993"/>
    </source>
</evidence>
<accession>A0A846MAL3</accession>
<dbReference type="Proteomes" id="UP000532769">
    <property type="component" value="Unassembled WGS sequence"/>
</dbReference>
<name>A0A846MAL3_9BACL</name>
<evidence type="ECO:0000313" key="2">
    <source>
        <dbReference type="EMBL" id="NIK14576.1"/>
    </source>
</evidence>
<proteinExistence type="predicted"/>
<feature type="domain" description="Thioester reductase (TE)" evidence="1">
    <location>
        <begin position="17"/>
        <end position="58"/>
    </location>
</feature>
<protein>
    <recommendedName>
        <fullName evidence="1">Thioester reductase (TE) domain-containing protein</fullName>
    </recommendedName>
</protein>
<comment type="caution">
    <text evidence="2">The sequence shown here is derived from an EMBL/GenBank/DDBJ whole genome shotgun (WGS) entry which is preliminary data.</text>
</comment>